<dbReference type="CDD" id="cd09141">
    <property type="entry name" value="PLDc_vPLD1_2_yPLD_like_2"/>
    <property type="match status" value="1"/>
</dbReference>
<dbReference type="InterPro" id="IPR015679">
    <property type="entry name" value="PLipase_D_fam"/>
</dbReference>
<evidence type="ECO:0000256" key="4">
    <source>
        <dbReference type="ARBA" id="ARBA00022801"/>
    </source>
</evidence>
<dbReference type="PANTHER" id="PTHR18896:SF76">
    <property type="entry name" value="PHOSPHOLIPASE"/>
    <property type="match status" value="1"/>
</dbReference>
<dbReference type="SMART" id="SM00155">
    <property type="entry name" value="PLDc"/>
    <property type="match status" value="2"/>
</dbReference>
<dbReference type="SUPFAM" id="SSF56024">
    <property type="entry name" value="Phospholipase D/nuclease"/>
    <property type="match status" value="2"/>
</dbReference>
<dbReference type="Proteomes" id="UP000030755">
    <property type="component" value="Unassembled WGS sequence"/>
</dbReference>
<evidence type="ECO:0000256" key="3">
    <source>
        <dbReference type="ARBA" id="ARBA00022737"/>
    </source>
</evidence>
<dbReference type="InterPro" id="IPR001683">
    <property type="entry name" value="PX_dom"/>
</dbReference>
<feature type="domain" description="PLD phosphodiesterase" evidence="8">
    <location>
        <begin position="462"/>
        <end position="489"/>
    </location>
</feature>
<dbReference type="EC" id="3.1.4.4" evidence="7"/>
<keyword evidence="6" id="KW-0443">Lipid metabolism</keyword>
<dbReference type="Gene3D" id="3.30.870.10">
    <property type="entry name" value="Endonuclease Chain A"/>
    <property type="match status" value="2"/>
</dbReference>
<dbReference type="GO" id="GO:0004630">
    <property type="term" value="F:phospholipase D activity"/>
    <property type="evidence" value="ECO:0007669"/>
    <property type="project" value="UniProtKB-UniRule"/>
</dbReference>
<proteinExistence type="inferred from homology"/>
<dbReference type="SUPFAM" id="SSF64268">
    <property type="entry name" value="PX domain"/>
    <property type="match status" value="1"/>
</dbReference>
<evidence type="ECO:0000259" key="8">
    <source>
        <dbReference type="PROSITE" id="PS50035"/>
    </source>
</evidence>
<sequence>MHKYIQLDNAASDFEIIPKATTDSEDDDFFHSQRVRQFTKDIKRKLVKVFSRKNPRELEILVELDTPTKAMYGGLVAPFYRFTSRDSAVPVPVMFSMLDHDNAMFDANLPVTIHLTYGVTNQKWKVSHSLLDFAKLHSILRIRHLKGHIPRPPSFPPQLVHLVNQAKDWLSDSKQRMLNKVLMTRERITALEIYLKQLLAVMNMKSCIELCEFLEISGCLVKGPIQKFKKEGYLKQKVHSWGEFFTFVMKCWIGKRYEQRWIVVGDSFVAVLERIDSQYPIQVLLYDSYFRISEETKLFHPKLVVANYSQKLELLIKNDGKRKEWFSILKKQSFVNEFCKVHPHGSFAPVRLNCHVEWFIDGQDTFKSIYEAINNAQRQIFIHGWWVSPELYLLRPSHLYPESRLDKLLKLKASQGVQIFIIVYKEVSFALPINSYHTKFTLQGLHKNIKVQRYPDRGTGPLYWAHHDKLVIIDQSIAFTGGLDLCYGRYDDQSHSIVDTSDTPTWPGLDYYNPRVKDFRNVHLPDTTLVDRKLVPRMAWHDVHCVIQGEAANDLSRHFIQRWNFIKTVKAMSKGDSIPFLFPGSLKPFNKTVTGKVNIQCLRSCGEWSMGTIPEKSIYDAYIHHIRHSRRFIYIENQFFVSTCAKPSPVRNEIALEIANRIKLAFERNETFKVIIVIPLMPAFEAEVNQSAATTVRRVMKAQLESISRGPNSLFEKMKSWNINPENFIAFLSLRRVDDLLGNRVTQQIYVHSKLLIVDDLVCLMGSANLNDRSLLGFRDSETCIVAQDTEFEQVEFNNKHFKVGKSIFNLRKRLFMEHFGLHEHDDLLNDPSSDAFFNDMLHTARNNTLYVRHNFNSIPDDTVTCWETYRKFSNGKSNNAIESNPWNAVLKGNAVMYPLEFMKNEDLSASMLNAEYLLPLEVYL</sequence>
<dbReference type="PROSITE" id="PS50035">
    <property type="entry name" value="PLD"/>
    <property type="match status" value="2"/>
</dbReference>
<dbReference type="Pfam" id="PF00787">
    <property type="entry name" value="PX"/>
    <property type="match status" value="1"/>
</dbReference>
<dbReference type="InterPro" id="IPR001736">
    <property type="entry name" value="PLipase_D/transphosphatidylase"/>
</dbReference>
<dbReference type="GO" id="GO:0009395">
    <property type="term" value="P:phospholipid catabolic process"/>
    <property type="evidence" value="ECO:0007669"/>
    <property type="project" value="TreeGrafter"/>
</dbReference>
<dbReference type="EMBL" id="KE560410">
    <property type="protein sequence ID" value="EPZ36868.1"/>
    <property type="molecule type" value="Genomic_DNA"/>
</dbReference>
<evidence type="ECO:0000256" key="5">
    <source>
        <dbReference type="ARBA" id="ARBA00022963"/>
    </source>
</evidence>
<dbReference type="PANTHER" id="PTHR18896">
    <property type="entry name" value="PHOSPHOLIPASE D"/>
    <property type="match status" value="1"/>
</dbReference>
<keyword evidence="10" id="KW-1185">Reference proteome</keyword>
<accession>A0A075B592</accession>
<dbReference type="PIRSF" id="PIRSF009376">
    <property type="entry name" value="Phospholipase_D_euk"/>
    <property type="match status" value="1"/>
</dbReference>
<dbReference type="GO" id="GO:0035091">
    <property type="term" value="F:phosphatidylinositol binding"/>
    <property type="evidence" value="ECO:0007669"/>
    <property type="project" value="InterPro"/>
</dbReference>
<evidence type="ECO:0000313" key="9">
    <source>
        <dbReference type="EMBL" id="EPZ36868.1"/>
    </source>
</evidence>
<gene>
    <name evidence="9" type="ORF">O9G_004736</name>
</gene>
<dbReference type="InterPro" id="IPR016555">
    <property type="entry name" value="PLipase_D_euk"/>
</dbReference>
<name>A0A075B592_ROZAC</name>
<dbReference type="STRING" id="988480.A0A075B592"/>
<reference evidence="9 10" key="1">
    <citation type="journal article" date="2013" name="Curr. Biol.">
        <title>Shared signatures of parasitism and phylogenomics unite Cryptomycota and microsporidia.</title>
        <authorList>
            <person name="James T.Y."/>
            <person name="Pelin A."/>
            <person name="Bonen L."/>
            <person name="Ahrendt S."/>
            <person name="Sain D."/>
            <person name="Corradi N."/>
            <person name="Stajich J.E."/>
        </authorList>
    </citation>
    <scope>NUCLEOTIDE SEQUENCE [LARGE SCALE GENOMIC DNA]</scope>
    <source>
        <strain evidence="9 10">CSF55</strain>
    </source>
</reference>
<evidence type="ECO:0000256" key="6">
    <source>
        <dbReference type="ARBA" id="ARBA00023098"/>
    </source>
</evidence>
<dbReference type="AlphaFoldDB" id="A0A075B592"/>
<keyword evidence="4 7" id="KW-0378">Hydrolase</keyword>
<dbReference type="Pfam" id="PF00614">
    <property type="entry name" value="PLDc"/>
    <property type="match status" value="2"/>
</dbReference>
<dbReference type="InterPro" id="IPR036871">
    <property type="entry name" value="PX_dom_sf"/>
</dbReference>
<dbReference type="HOGENOM" id="CLU_000690_2_0_1"/>
<dbReference type="CDD" id="cd09138">
    <property type="entry name" value="PLDc_vPLD1_2_yPLD_like_1"/>
    <property type="match status" value="1"/>
</dbReference>
<keyword evidence="3" id="KW-0677">Repeat</keyword>
<dbReference type="Gene3D" id="3.30.1520.10">
    <property type="entry name" value="Phox-like domain"/>
    <property type="match status" value="1"/>
</dbReference>
<comment type="catalytic activity">
    <reaction evidence="1 7">
        <text>a 1,2-diacyl-sn-glycero-3-phosphocholine + H2O = a 1,2-diacyl-sn-glycero-3-phosphate + choline + H(+)</text>
        <dbReference type="Rhea" id="RHEA:14445"/>
        <dbReference type="ChEBI" id="CHEBI:15354"/>
        <dbReference type="ChEBI" id="CHEBI:15377"/>
        <dbReference type="ChEBI" id="CHEBI:15378"/>
        <dbReference type="ChEBI" id="CHEBI:57643"/>
        <dbReference type="ChEBI" id="CHEBI:58608"/>
        <dbReference type="EC" id="3.1.4.4"/>
    </reaction>
</comment>
<dbReference type="OrthoDB" id="14911at2759"/>
<feature type="domain" description="PLD phosphodiesterase" evidence="8">
    <location>
        <begin position="747"/>
        <end position="774"/>
    </location>
</feature>
<dbReference type="GO" id="GO:0035556">
    <property type="term" value="P:intracellular signal transduction"/>
    <property type="evidence" value="ECO:0007669"/>
    <property type="project" value="InterPro"/>
</dbReference>
<evidence type="ECO:0000256" key="1">
    <source>
        <dbReference type="ARBA" id="ARBA00000798"/>
    </source>
</evidence>
<dbReference type="GO" id="GO:0006654">
    <property type="term" value="P:phosphatidic acid biosynthetic process"/>
    <property type="evidence" value="ECO:0007669"/>
    <property type="project" value="InterPro"/>
</dbReference>
<keyword evidence="5 7" id="KW-0442">Lipid degradation</keyword>
<comment type="similarity">
    <text evidence="2 7">Belongs to the phospholipase D family.</text>
</comment>
<evidence type="ECO:0000313" key="10">
    <source>
        <dbReference type="Proteomes" id="UP000030755"/>
    </source>
</evidence>
<evidence type="ECO:0000256" key="7">
    <source>
        <dbReference type="PIRNR" id="PIRNR009376"/>
    </source>
</evidence>
<organism evidence="9 10">
    <name type="scientific">Rozella allomycis (strain CSF55)</name>
    <dbReference type="NCBI Taxonomy" id="988480"/>
    <lineage>
        <taxon>Eukaryota</taxon>
        <taxon>Fungi</taxon>
        <taxon>Fungi incertae sedis</taxon>
        <taxon>Cryptomycota</taxon>
        <taxon>Cryptomycota incertae sedis</taxon>
        <taxon>Rozella</taxon>
    </lineage>
</organism>
<protein>
    <recommendedName>
        <fullName evidence="7">Phospholipase</fullName>
        <ecNumber evidence="7">3.1.4.4</ecNumber>
    </recommendedName>
</protein>
<evidence type="ECO:0000256" key="2">
    <source>
        <dbReference type="ARBA" id="ARBA00008664"/>
    </source>
</evidence>